<dbReference type="SUPFAM" id="SSF48695">
    <property type="entry name" value="Multiheme cytochromes"/>
    <property type="match status" value="1"/>
</dbReference>
<sequence>MVVYRSGSEALPLWRDAVDPGPLSAAHAFLEGRCGDCHTPNRGVQPVACLTCHATDMPTLARQSTAFHASIGECSGCHAEHVGVDRRPTIMDHAVLASVGASRAAASSHRTVAETRVDAAMARLRSILDEAAADLGASPTPRPLPKEAQAALDCNGCHSNRDPHRTLFGRDCQDCHDVLAWRVAGYRHPSPTSQDCAQCHRAPPSHYMMHFEMVSQMVAGQHHARVEQCYLCHQTDAWNDIRGVGWYKHH</sequence>
<dbReference type="CDD" id="cd08168">
    <property type="entry name" value="Cytochrom_C3"/>
    <property type="match status" value="1"/>
</dbReference>
<keyword evidence="2" id="KW-1185">Reference proteome</keyword>
<name>A0A327LWQ3_9PROT</name>
<dbReference type="OrthoDB" id="7387371at2"/>
<accession>A0A327LWQ3</accession>
<protein>
    <submittedName>
        <fullName evidence="1">Class III cytochrome C family protein</fullName>
    </submittedName>
</protein>
<dbReference type="EMBL" id="QLIX01000035">
    <property type="protein sequence ID" value="RAI55251.1"/>
    <property type="molecule type" value="Genomic_DNA"/>
</dbReference>
<evidence type="ECO:0000313" key="1">
    <source>
        <dbReference type="EMBL" id="RAI55251.1"/>
    </source>
</evidence>
<evidence type="ECO:0000313" key="2">
    <source>
        <dbReference type="Proteomes" id="UP000249065"/>
    </source>
</evidence>
<organism evidence="1 2">
    <name type="scientific">Roseicella frigidaeris</name>
    <dbReference type="NCBI Taxonomy" id="2230885"/>
    <lineage>
        <taxon>Bacteria</taxon>
        <taxon>Pseudomonadati</taxon>
        <taxon>Pseudomonadota</taxon>
        <taxon>Alphaproteobacteria</taxon>
        <taxon>Acetobacterales</taxon>
        <taxon>Roseomonadaceae</taxon>
        <taxon>Roseicella</taxon>
    </lineage>
</organism>
<dbReference type="Gene3D" id="3.90.10.10">
    <property type="entry name" value="Cytochrome C3"/>
    <property type="match status" value="2"/>
</dbReference>
<gene>
    <name evidence="1" type="ORF">DOO78_24575</name>
</gene>
<dbReference type="AlphaFoldDB" id="A0A327LWQ3"/>
<reference evidence="2" key="1">
    <citation type="submission" date="2018-06" db="EMBL/GenBank/DDBJ databases">
        <authorList>
            <person name="Khan S.A."/>
        </authorList>
    </citation>
    <scope>NUCLEOTIDE SEQUENCE [LARGE SCALE GENOMIC DNA]</scope>
    <source>
        <strain evidence="2">DB-1506</strain>
    </source>
</reference>
<dbReference type="InterPro" id="IPR036280">
    <property type="entry name" value="Multihaem_cyt_sf"/>
</dbReference>
<dbReference type="Proteomes" id="UP000249065">
    <property type="component" value="Unassembled WGS sequence"/>
</dbReference>
<comment type="caution">
    <text evidence="1">The sequence shown here is derived from an EMBL/GenBank/DDBJ whole genome shotgun (WGS) entry which is preliminary data.</text>
</comment>
<proteinExistence type="predicted"/>